<gene>
    <name evidence="2" type="ORF">TSIB3V08_LOCUS8053</name>
</gene>
<accession>A0A7R9B0H4</accession>
<reference evidence="2" key="1">
    <citation type="submission" date="2020-11" db="EMBL/GenBank/DDBJ databases">
        <authorList>
            <person name="Tran Van P."/>
        </authorList>
    </citation>
    <scope>NUCLEOTIDE SEQUENCE</scope>
</reference>
<sequence length="333" mass="37550">MCADKALWWLLESRVTSLSLALSLSVEGRMLTRCMRKGEKMVALPKKKENLELHFNTLHNNYLLDSSSTSETISDIMATLTGCIDGGKELLLFKKKRAAIRDSFTKIVKTTTDLFSVDGEKDLVVIETNHQLLKGKYTELANLDEQILNSLLESDASENELSSEIASADEYKANWSTMCIHMGRFKVVHDTDVESTASIQTDYRSRHYSKNIPTSTLWDLGVLGIEDPEKKQSKTRGDLSAIEVDEAEVLVIRFIQKESFQDSKSETVKSLNLFVDAKDVLRLKTRISEWEDGWAGSPRHELARGGGPEMGCTLWANEINRRRVKALADQWGQ</sequence>
<name>A0A7R9B0H4_TIMSH</name>
<evidence type="ECO:0000313" key="2">
    <source>
        <dbReference type="EMBL" id="CAD7263987.1"/>
    </source>
</evidence>
<feature type="chain" id="PRO_5030734145" evidence="1">
    <location>
        <begin position="22"/>
        <end position="333"/>
    </location>
</feature>
<feature type="signal peptide" evidence="1">
    <location>
        <begin position="1"/>
        <end position="21"/>
    </location>
</feature>
<evidence type="ECO:0000256" key="1">
    <source>
        <dbReference type="SAM" id="SignalP"/>
    </source>
</evidence>
<organism evidence="2">
    <name type="scientific">Timema shepardi</name>
    <name type="common">Walking stick</name>
    <dbReference type="NCBI Taxonomy" id="629360"/>
    <lineage>
        <taxon>Eukaryota</taxon>
        <taxon>Metazoa</taxon>
        <taxon>Ecdysozoa</taxon>
        <taxon>Arthropoda</taxon>
        <taxon>Hexapoda</taxon>
        <taxon>Insecta</taxon>
        <taxon>Pterygota</taxon>
        <taxon>Neoptera</taxon>
        <taxon>Polyneoptera</taxon>
        <taxon>Phasmatodea</taxon>
        <taxon>Timematodea</taxon>
        <taxon>Timematoidea</taxon>
        <taxon>Timematidae</taxon>
        <taxon>Timema</taxon>
    </lineage>
</organism>
<dbReference type="AlphaFoldDB" id="A0A7R9B0H4"/>
<dbReference type="EMBL" id="OC004023">
    <property type="protein sequence ID" value="CAD7263987.1"/>
    <property type="molecule type" value="Genomic_DNA"/>
</dbReference>
<proteinExistence type="predicted"/>
<keyword evidence="1" id="KW-0732">Signal</keyword>
<protein>
    <submittedName>
        <fullName evidence="2">Uncharacterized protein</fullName>
    </submittedName>
</protein>